<evidence type="ECO:0000313" key="1">
    <source>
        <dbReference type="EMBL" id="AFL94450.1"/>
    </source>
</evidence>
<dbReference type="HOGENOM" id="CLU_1478985_0_0_2"/>
<dbReference type="EMBL" id="CP003651">
    <property type="protein sequence ID" value="AFL94450.1"/>
    <property type="molecule type" value="Genomic_DNA"/>
</dbReference>
<dbReference type="AlphaFoldDB" id="I3ZRW6"/>
<proteinExistence type="predicted"/>
<name>I3ZRW6_THECF</name>
<protein>
    <submittedName>
        <fullName evidence="1">Uncharacterized protein</fullName>
    </submittedName>
</protein>
<dbReference type="RefSeq" id="WP_014788091.1">
    <property type="nucleotide sequence ID" value="NC_018015.1"/>
</dbReference>
<evidence type="ECO:0000313" key="2">
    <source>
        <dbReference type="Proteomes" id="UP000006064"/>
    </source>
</evidence>
<organism evidence="1 2">
    <name type="scientific">Thermococcus cleftensis (strain DSM 27260 / KACC 17922 / CL1)</name>
    <dbReference type="NCBI Taxonomy" id="163003"/>
    <lineage>
        <taxon>Archaea</taxon>
        <taxon>Methanobacteriati</taxon>
        <taxon>Methanobacteriota</taxon>
        <taxon>Thermococci</taxon>
        <taxon>Thermococcales</taxon>
        <taxon>Thermococcaceae</taxon>
        <taxon>Thermococcus</taxon>
    </lineage>
</organism>
<dbReference type="OrthoDB" id="102293at2157"/>
<dbReference type="KEGG" id="thm:CL1_0238"/>
<dbReference type="GeneID" id="13038895"/>
<accession>I3ZRW6</accession>
<sequence>MINVRKFISSMLILVMVLSLLWALHSRGDSEPERVSPILSAYFQIQGLLEEEYGIHVEIAPLYTTLWVRGECPNCTVVKAEGLVNRSNETYLVSVDLENESVRLILANESVRESYIHFFMEHGGKVSDCNSVVKSAYNENWTARDVNGTCVVPAIIKVEERIKKAKLPPSSSRPPVPSPHLP</sequence>
<reference evidence="1 2" key="1">
    <citation type="journal article" date="2012" name="J. Bacteriol.">
        <title>Complete Genome Sequence of the Hyperthermophilic Archaeon Thermococcus sp. Strain CL1, Isolated from a Paralvinella sp. Polychaete Worm Collected from a Hydrothermal Vent.</title>
        <authorList>
            <person name="Jung J.H."/>
            <person name="Holden J.F."/>
            <person name="Seo D.H."/>
            <person name="Park K.H."/>
            <person name="Shin H."/>
            <person name="Ryu S."/>
            <person name="Lee J.H."/>
            <person name="Park C.S."/>
        </authorList>
    </citation>
    <scope>NUCLEOTIDE SEQUENCE [LARGE SCALE GENOMIC DNA]</scope>
    <source>
        <strain evidence="2">DSM 27260 / KACC 17922 / CL1</strain>
    </source>
</reference>
<gene>
    <name evidence="1" type="ORF">CL1_0238</name>
</gene>
<dbReference type="STRING" id="163003.CL1_0238"/>
<keyword evidence="2" id="KW-1185">Reference proteome</keyword>
<dbReference type="Proteomes" id="UP000006064">
    <property type="component" value="Chromosome"/>
</dbReference>